<evidence type="ECO:0000313" key="2">
    <source>
        <dbReference type="EMBL" id="KIH50845.1"/>
    </source>
</evidence>
<proteinExistence type="predicted"/>
<keyword evidence="3" id="KW-1185">Reference proteome</keyword>
<name>A0A0C2FQP5_9BILA</name>
<gene>
    <name evidence="2" type="ORF">ANCDUO_19072</name>
</gene>
<sequence length="122" mass="13649">MAYDIDGMIAGEPLQYWVKNDIRPFQTRTICRAVIVGHAMENSTNFLRVTGTLLDDNGQGERSQPQMFSVYQYLLNGKLEFETLYVDRGDPTGIYMEFASTPPIAVMPGKNAQPGKPSDLVK</sequence>
<organism evidence="2 3">
    <name type="scientific">Ancylostoma duodenale</name>
    <dbReference type="NCBI Taxonomy" id="51022"/>
    <lineage>
        <taxon>Eukaryota</taxon>
        <taxon>Metazoa</taxon>
        <taxon>Ecdysozoa</taxon>
        <taxon>Nematoda</taxon>
        <taxon>Chromadorea</taxon>
        <taxon>Rhabditida</taxon>
        <taxon>Rhabditina</taxon>
        <taxon>Rhabditomorpha</taxon>
        <taxon>Strongyloidea</taxon>
        <taxon>Ancylostomatidae</taxon>
        <taxon>Ancylostomatinae</taxon>
        <taxon>Ancylostoma</taxon>
    </lineage>
</organism>
<reference evidence="2 3" key="1">
    <citation type="submission" date="2013-12" db="EMBL/GenBank/DDBJ databases">
        <title>Draft genome of the parsitic nematode Ancylostoma duodenale.</title>
        <authorList>
            <person name="Mitreva M."/>
        </authorList>
    </citation>
    <scope>NUCLEOTIDE SEQUENCE [LARGE SCALE GENOMIC DNA]</scope>
    <source>
        <strain evidence="2 3">Zhejiang</strain>
    </source>
</reference>
<feature type="non-terminal residue" evidence="2">
    <location>
        <position position="122"/>
    </location>
</feature>
<evidence type="ECO:0000313" key="3">
    <source>
        <dbReference type="Proteomes" id="UP000054047"/>
    </source>
</evidence>
<dbReference type="EMBL" id="KN748407">
    <property type="protein sequence ID" value="KIH50845.1"/>
    <property type="molecule type" value="Genomic_DNA"/>
</dbReference>
<feature type="domain" description="TMEM131 second Ig-like" evidence="1">
    <location>
        <begin position="7"/>
        <end position="49"/>
    </location>
</feature>
<dbReference type="Pfam" id="PF24495">
    <property type="entry name" value="Ig_TMEM131_2"/>
    <property type="match status" value="1"/>
</dbReference>
<accession>A0A0C2FQP5</accession>
<dbReference type="Proteomes" id="UP000054047">
    <property type="component" value="Unassembled WGS sequence"/>
</dbReference>
<protein>
    <recommendedName>
        <fullName evidence="1">TMEM131 second Ig-like domain-containing protein</fullName>
    </recommendedName>
</protein>
<dbReference type="AlphaFoldDB" id="A0A0C2FQP5"/>
<evidence type="ECO:0000259" key="1">
    <source>
        <dbReference type="Pfam" id="PF24495"/>
    </source>
</evidence>
<dbReference type="InterPro" id="IPR056311">
    <property type="entry name" value="TMEM131_Ig_2"/>
</dbReference>